<keyword evidence="3" id="KW-1185">Reference proteome</keyword>
<gene>
    <name evidence="2" type="ORF">ACFYKX_11330</name>
</gene>
<dbReference type="RefSeq" id="WP_389361083.1">
    <property type="nucleotide sequence ID" value="NZ_JBIACK010000004.1"/>
</dbReference>
<dbReference type="EMBL" id="JBIACK010000004">
    <property type="protein sequence ID" value="MFE8701187.1"/>
    <property type="molecule type" value="Genomic_DNA"/>
</dbReference>
<feature type="compositionally biased region" description="Basic and acidic residues" evidence="1">
    <location>
        <begin position="91"/>
        <end position="101"/>
    </location>
</feature>
<evidence type="ECO:0000256" key="1">
    <source>
        <dbReference type="SAM" id="MobiDB-lite"/>
    </source>
</evidence>
<accession>A0ABW6KAH6</accession>
<comment type="caution">
    <text evidence="2">The sequence shown here is derived from an EMBL/GenBank/DDBJ whole genome shotgun (WGS) entry which is preliminary data.</text>
</comment>
<dbReference type="Proteomes" id="UP001601059">
    <property type="component" value="Unassembled WGS sequence"/>
</dbReference>
<sequence>MSNAAQNQNVVQRKQIFVVKTNKNVFEALDGLNAENEKFNKIQLNLVNHEVNPSVFVSHSINPDVLQVLAFEILNGSFTGFAEYKGSANSKRADGKPEARTLKISKRQPSKPGEVVKYPFAITIETGEGQVIGEGAVKMVKKEQSVNMLLSEMDMKRFAVRVSKFIDNFNYFHQTKNYK</sequence>
<evidence type="ECO:0000313" key="2">
    <source>
        <dbReference type="EMBL" id="MFE8701187.1"/>
    </source>
</evidence>
<evidence type="ECO:0000313" key="3">
    <source>
        <dbReference type="Proteomes" id="UP001601059"/>
    </source>
</evidence>
<feature type="region of interest" description="Disordered" evidence="1">
    <location>
        <begin position="89"/>
        <end position="111"/>
    </location>
</feature>
<reference evidence="2 3" key="1">
    <citation type="submission" date="2024-08" db="EMBL/GenBank/DDBJ databases">
        <title>Two novel Cytobacillus novel species.</title>
        <authorList>
            <person name="Liu G."/>
        </authorList>
    </citation>
    <scope>NUCLEOTIDE SEQUENCE [LARGE SCALE GENOMIC DNA]</scope>
    <source>
        <strain evidence="2 3">FJAT-54145</strain>
    </source>
</reference>
<proteinExistence type="predicted"/>
<name>A0ABW6KAH6_9BACI</name>
<organism evidence="2 3">
    <name type="scientific">Cytobacillus spartinae</name>
    <dbReference type="NCBI Taxonomy" id="3299023"/>
    <lineage>
        <taxon>Bacteria</taxon>
        <taxon>Bacillati</taxon>
        <taxon>Bacillota</taxon>
        <taxon>Bacilli</taxon>
        <taxon>Bacillales</taxon>
        <taxon>Bacillaceae</taxon>
        <taxon>Cytobacillus</taxon>
    </lineage>
</organism>
<protein>
    <submittedName>
        <fullName evidence="2">Uncharacterized protein</fullName>
    </submittedName>
</protein>